<dbReference type="Proteomes" id="UP000464624">
    <property type="component" value="Chromosome"/>
</dbReference>
<dbReference type="GO" id="GO:0017000">
    <property type="term" value="P:antibiotic biosynthetic process"/>
    <property type="evidence" value="ECO:0007669"/>
    <property type="project" value="UniProtKB-ARBA"/>
</dbReference>
<dbReference type="Gene3D" id="3.40.50.2000">
    <property type="entry name" value="Glycogen Phosphorylase B"/>
    <property type="match status" value="2"/>
</dbReference>
<dbReference type="InterPro" id="IPR002213">
    <property type="entry name" value="UDP_glucos_trans"/>
</dbReference>
<dbReference type="CDD" id="cd03784">
    <property type="entry name" value="GT1_Gtf-like"/>
    <property type="match status" value="1"/>
</dbReference>
<accession>A0AAD1GW41</accession>
<feature type="domain" description="Erythromycin biosynthesis protein CIII-like C-terminal" evidence="1">
    <location>
        <begin position="324"/>
        <end position="425"/>
    </location>
</feature>
<dbReference type="SUPFAM" id="SSF53756">
    <property type="entry name" value="UDP-Glycosyltransferase/glycogen phosphorylase"/>
    <property type="match status" value="1"/>
</dbReference>
<proteinExistence type="predicted"/>
<sequence>MLQRGLARSTPTFIPNVGKVKGRAMRFVLASWGSRGDIEPFVVVGRELERRGHDVRMTVPPDQVGFAEAAGLTAVPGGLKIKEWLDVHADFWTCLLRTPWKFWELNRLWREVGELISRCWKQMSAPLMSLADGADLLFTNVGFEQPAINIAEYYGIPLATLHYRPIRVNGQMVPILPSSLARFAMTVDEWLSWRWAKKVDNAQRRELRLPKSAGPPSRRIAERGWLEIQAYDEVCVPGLAAEWAKFDGRRPFVGALTMESPTEADDEVASWIASGLPPIYFGFGSMPVESAAGTLAMISKRLRAARAAGVGVRRLERFQSRPPIPDHVKVVAAVNFAAVFPACRAIVHHGGAGTLAAAMRAGVPQLILAMMADHLMWAAQLKRLKVGSGQRFSATTEKSLVADLRRVLAPQYSARAREIATRMSKPAESVAATADLVERLAVSRRVG</sequence>
<dbReference type="PANTHER" id="PTHR48050">
    <property type="entry name" value="STEROL 3-BETA-GLUCOSYLTRANSFERASE"/>
    <property type="match status" value="1"/>
</dbReference>
<organism evidence="2 3">
    <name type="scientific">Mycobacterium xenopi</name>
    <dbReference type="NCBI Taxonomy" id="1789"/>
    <lineage>
        <taxon>Bacteria</taxon>
        <taxon>Bacillati</taxon>
        <taxon>Actinomycetota</taxon>
        <taxon>Actinomycetes</taxon>
        <taxon>Mycobacteriales</taxon>
        <taxon>Mycobacteriaceae</taxon>
        <taxon>Mycobacterium</taxon>
    </lineage>
</organism>
<gene>
    <name evidence="2" type="ORF">MYXE_01870</name>
</gene>
<dbReference type="Pfam" id="PF06722">
    <property type="entry name" value="EryCIII-like_C"/>
    <property type="match status" value="1"/>
</dbReference>
<dbReference type="InterPro" id="IPR010610">
    <property type="entry name" value="EryCIII-like_C"/>
</dbReference>
<dbReference type="AlphaFoldDB" id="A0AAD1GW41"/>
<reference evidence="2 3" key="1">
    <citation type="submission" date="2019-12" db="EMBL/GenBank/DDBJ databases">
        <title>Complete genome sequence of Mycolicibacterium xenopi str. JCM15661T.</title>
        <authorList>
            <person name="Yoshida M."/>
            <person name="Fukano H."/>
            <person name="Asakura T."/>
            <person name="Hoshino Y."/>
        </authorList>
    </citation>
    <scope>NUCLEOTIDE SEQUENCE [LARGE SCALE GENOMIC DNA]</scope>
    <source>
        <strain evidence="2 3">JCM 15661T</strain>
    </source>
</reference>
<dbReference type="PANTHER" id="PTHR48050:SF13">
    <property type="entry name" value="STEROL 3-BETA-GLUCOSYLTRANSFERASE UGT80A2"/>
    <property type="match status" value="1"/>
</dbReference>
<dbReference type="GO" id="GO:0016758">
    <property type="term" value="F:hexosyltransferase activity"/>
    <property type="evidence" value="ECO:0007669"/>
    <property type="project" value="UniProtKB-ARBA"/>
</dbReference>
<evidence type="ECO:0000313" key="2">
    <source>
        <dbReference type="EMBL" id="BBU20398.1"/>
    </source>
</evidence>
<evidence type="ECO:0000313" key="3">
    <source>
        <dbReference type="Proteomes" id="UP000464624"/>
    </source>
</evidence>
<evidence type="ECO:0000259" key="1">
    <source>
        <dbReference type="Pfam" id="PF06722"/>
    </source>
</evidence>
<protein>
    <submittedName>
        <fullName evidence="2">Glycosyltransferase GtfA</fullName>
    </submittedName>
</protein>
<dbReference type="EMBL" id="AP022314">
    <property type="protein sequence ID" value="BBU20398.1"/>
    <property type="molecule type" value="Genomic_DNA"/>
</dbReference>
<dbReference type="FunFam" id="3.40.50.2000:FF:000009">
    <property type="entry name" value="Sterol 3-beta-glucosyltransferase UGT80A2"/>
    <property type="match status" value="1"/>
</dbReference>
<dbReference type="InterPro" id="IPR050426">
    <property type="entry name" value="Glycosyltransferase_28"/>
</dbReference>
<dbReference type="GO" id="GO:0008194">
    <property type="term" value="F:UDP-glycosyltransferase activity"/>
    <property type="evidence" value="ECO:0007669"/>
    <property type="project" value="InterPro"/>
</dbReference>
<name>A0AAD1GW41_MYCXE</name>
<dbReference type="KEGG" id="mxe:MYXE_01870"/>